<dbReference type="Proteomes" id="UP000269396">
    <property type="component" value="Unassembled WGS sequence"/>
</dbReference>
<accession>A0A183NZK6</accession>
<protein>
    <submittedName>
        <fullName evidence="1">Uncharacterized protein</fullName>
    </submittedName>
</protein>
<dbReference type="STRING" id="31246.A0A183NZK6"/>
<keyword evidence="2" id="KW-1185">Reference proteome</keyword>
<evidence type="ECO:0000313" key="1">
    <source>
        <dbReference type="EMBL" id="VDP40027.1"/>
    </source>
</evidence>
<sequence>MNSGKLMTLSPNTENLFNALWTNINYEPNLYQTNLSSPTEPFIKQQYDHETLQNKIKLITNNNQINYPSLKKISPKSVLRNSSTLPKLPINEHHQRRSFTLTSCKSIEYQTANKQQTEKFIPSSNWRGKWL</sequence>
<dbReference type="EMBL" id="UZAL01028296">
    <property type="protein sequence ID" value="VDP40027.1"/>
    <property type="molecule type" value="Genomic_DNA"/>
</dbReference>
<evidence type="ECO:0000313" key="2">
    <source>
        <dbReference type="Proteomes" id="UP000269396"/>
    </source>
</evidence>
<dbReference type="AlphaFoldDB" id="A0A183NZK6"/>
<gene>
    <name evidence="1" type="ORF">SMTD_LOCUS7542</name>
</gene>
<organism evidence="1 2">
    <name type="scientific">Schistosoma mattheei</name>
    <dbReference type="NCBI Taxonomy" id="31246"/>
    <lineage>
        <taxon>Eukaryota</taxon>
        <taxon>Metazoa</taxon>
        <taxon>Spiralia</taxon>
        <taxon>Lophotrochozoa</taxon>
        <taxon>Platyhelminthes</taxon>
        <taxon>Trematoda</taxon>
        <taxon>Digenea</taxon>
        <taxon>Strigeidida</taxon>
        <taxon>Schistosomatoidea</taxon>
        <taxon>Schistosomatidae</taxon>
        <taxon>Schistosoma</taxon>
    </lineage>
</organism>
<proteinExistence type="predicted"/>
<name>A0A183NZK6_9TREM</name>
<reference evidence="1 2" key="1">
    <citation type="submission" date="2018-11" db="EMBL/GenBank/DDBJ databases">
        <authorList>
            <consortium name="Pathogen Informatics"/>
        </authorList>
    </citation>
    <scope>NUCLEOTIDE SEQUENCE [LARGE SCALE GENOMIC DNA]</scope>
    <source>
        <strain>Denwood</strain>
        <strain evidence="2">Zambia</strain>
    </source>
</reference>